<keyword evidence="1" id="KW-0472">Membrane</keyword>
<organism evidence="2 3">
    <name type="scientific">Evtepia gabavorous</name>
    <dbReference type="NCBI Taxonomy" id="2211183"/>
    <lineage>
        <taxon>Bacteria</taxon>
        <taxon>Bacillati</taxon>
        <taxon>Bacillota</taxon>
        <taxon>Clostridia</taxon>
        <taxon>Eubacteriales</taxon>
        <taxon>Evtepia</taxon>
    </lineage>
</organism>
<keyword evidence="3" id="KW-1185">Reference proteome</keyword>
<gene>
    <name evidence="2" type="ORF">DV520_06530</name>
</gene>
<feature type="transmembrane region" description="Helical" evidence="1">
    <location>
        <begin position="40"/>
        <end position="61"/>
    </location>
</feature>
<comment type="caution">
    <text evidence="2">The sequence shown here is derived from an EMBL/GenBank/DDBJ whole genome shotgun (WGS) entry which is preliminary data.</text>
</comment>
<reference evidence="2 3" key="1">
    <citation type="submission" date="2018-07" db="EMBL/GenBank/DDBJ databases">
        <title>GABA Modulating Bacteria of the Human Gut Microbiota.</title>
        <authorList>
            <person name="Strandwitz P."/>
            <person name="Kim K.H."/>
            <person name="Terekhova D."/>
            <person name="Liu J.K."/>
            <person name="Sharma A."/>
            <person name="Levering J."/>
            <person name="Mcdonald D."/>
            <person name="Dietrich D."/>
            <person name="Ramadhar T.R."/>
            <person name="Lekbua A."/>
            <person name="Mroue N."/>
            <person name="Liston C."/>
            <person name="Stewart E.J."/>
            <person name="Dubin M.J."/>
            <person name="Zengler K."/>
            <person name="Knight R."/>
            <person name="Gilbert J.A."/>
            <person name="Clardy J."/>
            <person name="Lewis K."/>
        </authorList>
    </citation>
    <scope>NUCLEOTIDE SEQUENCE [LARGE SCALE GENOMIC DNA]</scope>
    <source>
        <strain evidence="2 3">KLE1738</strain>
    </source>
</reference>
<keyword evidence="1" id="KW-1133">Transmembrane helix</keyword>
<dbReference type="AlphaFoldDB" id="A0A3E2B3M7"/>
<proteinExistence type="predicted"/>
<keyword evidence="1" id="KW-0812">Transmembrane</keyword>
<dbReference type="GeneID" id="97995389"/>
<evidence type="ECO:0000313" key="2">
    <source>
        <dbReference type="EMBL" id="RFT06638.1"/>
    </source>
</evidence>
<protein>
    <submittedName>
        <fullName evidence="2">Uncharacterized protein</fullName>
    </submittedName>
</protein>
<evidence type="ECO:0000313" key="3">
    <source>
        <dbReference type="Proteomes" id="UP000260649"/>
    </source>
</evidence>
<feature type="transmembrane region" description="Helical" evidence="1">
    <location>
        <begin position="73"/>
        <end position="89"/>
    </location>
</feature>
<dbReference type="EMBL" id="QQRQ01000008">
    <property type="protein sequence ID" value="RFT06638.1"/>
    <property type="molecule type" value="Genomic_DNA"/>
</dbReference>
<sequence length="116" mass="13422">MTLPQKGYLLSCFGLLVCISAVFLMEGRYYQDNVYHGMNLFFAILWILSGIFGLLCLVYMIRCVVKKRWRVRDLVLGCLPVAATCLLLWGQEWSVVRMTLIAPFSVLSQEITWFLF</sequence>
<evidence type="ECO:0000256" key="1">
    <source>
        <dbReference type="SAM" id="Phobius"/>
    </source>
</evidence>
<feature type="transmembrane region" description="Helical" evidence="1">
    <location>
        <begin position="7"/>
        <end position="25"/>
    </location>
</feature>
<dbReference type="RefSeq" id="WP_117142202.1">
    <property type="nucleotide sequence ID" value="NZ_DBFASD010000087.1"/>
</dbReference>
<dbReference type="Proteomes" id="UP000260649">
    <property type="component" value="Unassembled WGS sequence"/>
</dbReference>
<name>A0A3E2B3M7_9FIRM</name>
<accession>A0A3E2B3M7</accession>